<name>A0A932CNJ8_UNCTE</name>
<sequence>MKRYMPLNTARFTRGLVPAILAITLLSASGPVLASMPVPANPRVLPPQSEPYGKSYGEWGAAWWQWALSIPEAQNPLVDTTGEFCDVGQSGRVWFLGWSFGTSVEKSCTIPEKKAIFTPVFNWIFGAGVFDCEPTVPGVTCDVEILRQAAAENTEAAEILEVTIDGVELQNVRDYRASSPEPFAVTFPEGAVFGIPAGTYYPHVTDGYWLMLAPLSVGEHEIRIRVKAPNTIFGLIKFESVYHLTVAPRNE</sequence>
<proteinExistence type="predicted"/>
<evidence type="ECO:0000313" key="3">
    <source>
        <dbReference type="Proteomes" id="UP000769766"/>
    </source>
</evidence>
<feature type="signal peptide" evidence="1">
    <location>
        <begin position="1"/>
        <end position="34"/>
    </location>
</feature>
<comment type="caution">
    <text evidence="2">The sequence shown here is derived from an EMBL/GenBank/DDBJ whole genome shotgun (WGS) entry which is preliminary data.</text>
</comment>
<dbReference type="EMBL" id="JACPRF010000183">
    <property type="protein sequence ID" value="MBI2876414.1"/>
    <property type="molecule type" value="Genomic_DNA"/>
</dbReference>
<organism evidence="2 3">
    <name type="scientific">Tectimicrobiota bacterium</name>
    <dbReference type="NCBI Taxonomy" id="2528274"/>
    <lineage>
        <taxon>Bacteria</taxon>
        <taxon>Pseudomonadati</taxon>
        <taxon>Nitrospinota/Tectimicrobiota group</taxon>
        <taxon>Candidatus Tectimicrobiota</taxon>
    </lineage>
</organism>
<dbReference type="Proteomes" id="UP000769766">
    <property type="component" value="Unassembled WGS sequence"/>
</dbReference>
<feature type="chain" id="PRO_5036884361" evidence="1">
    <location>
        <begin position="35"/>
        <end position="251"/>
    </location>
</feature>
<evidence type="ECO:0000256" key="1">
    <source>
        <dbReference type="SAM" id="SignalP"/>
    </source>
</evidence>
<dbReference type="AlphaFoldDB" id="A0A932CNJ8"/>
<reference evidence="2" key="1">
    <citation type="submission" date="2020-07" db="EMBL/GenBank/DDBJ databases">
        <title>Huge and variable diversity of episymbiotic CPR bacteria and DPANN archaea in groundwater ecosystems.</title>
        <authorList>
            <person name="He C.Y."/>
            <person name="Keren R."/>
            <person name="Whittaker M."/>
            <person name="Farag I.F."/>
            <person name="Doudna J."/>
            <person name="Cate J.H.D."/>
            <person name="Banfield J.F."/>
        </authorList>
    </citation>
    <scope>NUCLEOTIDE SEQUENCE</scope>
    <source>
        <strain evidence="2">NC_groundwater_672_Ag_B-0.1um_62_36</strain>
    </source>
</reference>
<protein>
    <submittedName>
        <fullName evidence="2">Uncharacterized protein</fullName>
    </submittedName>
</protein>
<evidence type="ECO:0000313" key="2">
    <source>
        <dbReference type="EMBL" id="MBI2876414.1"/>
    </source>
</evidence>
<gene>
    <name evidence="2" type="ORF">HYY20_05995</name>
</gene>
<keyword evidence="1" id="KW-0732">Signal</keyword>
<accession>A0A932CNJ8</accession>